<dbReference type="InterPro" id="IPR052835">
    <property type="entry name" value="Nepro"/>
</dbReference>
<evidence type="ECO:0000259" key="3">
    <source>
        <dbReference type="Pfam" id="PF14780"/>
    </source>
</evidence>
<reference evidence="4 5" key="1">
    <citation type="submission" date="2024-04" db="EMBL/GenBank/DDBJ databases">
        <authorList>
            <consortium name="Genoscope - CEA"/>
            <person name="William W."/>
        </authorList>
    </citation>
    <scope>NUCLEOTIDE SEQUENCE [LARGE SCALE GENOMIC DNA]</scope>
</reference>
<feature type="region of interest" description="Disordered" evidence="1">
    <location>
        <begin position="286"/>
        <end position="447"/>
    </location>
</feature>
<feature type="compositionally biased region" description="Low complexity" evidence="1">
    <location>
        <begin position="416"/>
        <end position="429"/>
    </location>
</feature>
<dbReference type="EMBL" id="CAXITT010000258">
    <property type="protein sequence ID" value="CAL1537309.1"/>
    <property type="molecule type" value="Genomic_DNA"/>
</dbReference>
<sequence length="447" mass="51112">MAAPRSCHEFEISEPTYCRVATNNLKLENFNDPMKALWTLMSSKIMHSKILSEFKILHVLLYKRTGQLRKAKCFQLLKRVEACLKRCEKFDKVFSLMASLHDDLTSANADVAAGKPVVYLPPQQTWSYLLYLQTVYVKLLEATISYCVCAFEHLSNQFALGWLIPSMVLYMTVTARIWLLSGRLSEKLVKFYNELYPYKACFERTNSTWQEPELPSNICCTFSMNASKDMERFSKESLNDTAKPEIVTGKQSEHELCQDEDFGVPVTIQRTKEETGRFGENKRKNYEEECKGTSKPPVFKKKKTKRTKQTSSSNLQADVQREPKKKKTARDGSEHKEQNNNVEDVGVVKEAKKRKALITSEERGSTQKKRNKESGISFKAEKGPANAMDTKTTKKKKKAKIPAETQGGLEVEKNRSLSQADQQSALQSAKGKKLKKKRKKKNKLNKK</sequence>
<dbReference type="Pfam" id="PF14780">
    <property type="entry name" value="NEPRO_N"/>
    <property type="match status" value="1"/>
</dbReference>
<dbReference type="PANTHER" id="PTHR34761">
    <property type="entry name" value="NUCLEOLUS AND NEURAL PROGENITOR PROTEIN"/>
    <property type="match status" value="1"/>
</dbReference>
<protein>
    <recommendedName>
        <fullName evidence="3">Nucleolus and neural progenitor protein-like N-terminal domain-containing protein</fullName>
    </recommendedName>
</protein>
<feature type="transmembrane region" description="Helical" evidence="2">
    <location>
        <begin position="159"/>
        <end position="180"/>
    </location>
</feature>
<name>A0AAV2HTK7_LYMST</name>
<dbReference type="InterPro" id="IPR027951">
    <property type="entry name" value="Nepro_N"/>
</dbReference>
<keyword evidence="2" id="KW-1133">Transmembrane helix</keyword>
<keyword evidence="5" id="KW-1185">Reference proteome</keyword>
<evidence type="ECO:0000313" key="5">
    <source>
        <dbReference type="Proteomes" id="UP001497497"/>
    </source>
</evidence>
<gene>
    <name evidence="4" type="ORF">GSLYS_00011222001</name>
</gene>
<comment type="caution">
    <text evidence="4">The sequence shown here is derived from an EMBL/GenBank/DDBJ whole genome shotgun (WGS) entry which is preliminary data.</text>
</comment>
<keyword evidence="2" id="KW-0812">Transmembrane</keyword>
<keyword evidence="2" id="KW-0472">Membrane</keyword>
<evidence type="ECO:0000256" key="2">
    <source>
        <dbReference type="SAM" id="Phobius"/>
    </source>
</evidence>
<evidence type="ECO:0000313" key="4">
    <source>
        <dbReference type="EMBL" id="CAL1537309.1"/>
    </source>
</evidence>
<dbReference type="GO" id="GO:0045747">
    <property type="term" value="P:positive regulation of Notch signaling pathway"/>
    <property type="evidence" value="ECO:0007669"/>
    <property type="project" value="TreeGrafter"/>
</dbReference>
<proteinExistence type="predicted"/>
<dbReference type="AlphaFoldDB" id="A0AAV2HTK7"/>
<feature type="domain" description="Nucleolus and neural progenitor protein-like N-terminal" evidence="3">
    <location>
        <begin position="10"/>
        <end position="196"/>
    </location>
</feature>
<evidence type="ECO:0000256" key="1">
    <source>
        <dbReference type="SAM" id="MobiDB-lite"/>
    </source>
</evidence>
<feature type="compositionally biased region" description="Basic residues" evidence="1">
    <location>
        <begin position="298"/>
        <end position="308"/>
    </location>
</feature>
<feature type="compositionally biased region" description="Basic residues" evidence="1">
    <location>
        <begin position="430"/>
        <end position="447"/>
    </location>
</feature>
<dbReference type="GO" id="GO:0005634">
    <property type="term" value="C:nucleus"/>
    <property type="evidence" value="ECO:0007669"/>
    <property type="project" value="TreeGrafter"/>
</dbReference>
<feature type="compositionally biased region" description="Basic and acidic residues" evidence="1">
    <location>
        <begin position="329"/>
        <end position="338"/>
    </location>
</feature>
<dbReference type="Proteomes" id="UP001497497">
    <property type="component" value="Unassembled WGS sequence"/>
</dbReference>
<dbReference type="PANTHER" id="PTHR34761:SF1">
    <property type="entry name" value="NUCLEOLUS AND NEURAL PROGENITOR PROTEIN"/>
    <property type="match status" value="1"/>
</dbReference>
<accession>A0AAV2HTK7</accession>
<organism evidence="4 5">
    <name type="scientific">Lymnaea stagnalis</name>
    <name type="common">Great pond snail</name>
    <name type="synonym">Helix stagnalis</name>
    <dbReference type="NCBI Taxonomy" id="6523"/>
    <lineage>
        <taxon>Eukaryota</taxon>
        <taxon>Metazoa</taxon>
        <taxon>Spiralia</taxon>
        <taxon>Lophotrochozoa</taxon>
        <taxon>Mollusca</taxon>
        <taxon>Gastropoda</taxon>
        <taxon>Heterobranchia</taxon>
        <taxon>Euthyneura</taxon>
        <taxon>Panpulmonata</taxon>
        <taxon>Hygrophila</taxon>
        <taxon>Lymnaeoidea</taxon>
        <taxon>Lymnaeidae</taxon>
        <taxon>Lymnaea</taxon>
    </lineage>
</organism>